<comment type="caution">
    <text evidence="2">The sequence shown here is derived from an EMBL/GenBank/DDBJ whole genome shotgun (WGS) entry which is preliminary data.</text>
</comment>
<protein>
    <submittedName>
        <fullName evidence="2">Uncharacterized protein</fullName>
    </submittedName>
</protein>
<name>A0A9Q1IIY0_SYNKA</name>
<evidence type="ECO:0000256" key="1">
    <source>
        <dbReference type="SAM" id="MobiDB-lite"/>
    </source>
</evidence>
<reference evidence="2" key="1">
    <citation type="journal article" date="2023" name="Science">
        <title>Genome structures resolve the early diversification of teleost fishes.</title>
        <authorList>
            <person name="Parey E."/>
            <person name="Louis A."/>
            <person name="Montfort J."/>
            <person name="Bouchez O."/>
            <person name="Roques C."/>
            <person name="Iampietro C."/>
            <person name="Lluch J."/>
            <person name="Castinel A."/>
            <person name="Donnadieu C."/>
            <person name="Desvignes T."/>
            <person name="Floi Bucao C."/>
            <person name="Jouanno E."/>
            <person name="Wen M."/>
            <person name="Mejri S."/>
            <person name="Dirks R."/>
            <person name="Jansen H."/>
            <person name="Henkel C."/>
            <person name="Chen W.J."/>
            <person name="Zahm M."/>
            <person name="Cabau C."/>
            <person name="Klopp C."/>
            <person name="Thompson A.W."/>
            <person name="Robinson-Rechavi M."/>
            <person name="Braasch I."/>
            <person name="Lecointre G."/>
            <person name="Bobe J."/>
            <person name="Postlethwait J.H."/>
            <person name="Berthelot C."/>
            <person name="Roest Crollius H."/>
            <person name="Guiguen Y."/>
        </authorList>
    </citation>
    <scope>NUCLEOTIDE SEQUENCE</scope>
    <source>
        <strain evidence="2">WJC10195</strain>
    </source>
</reference>
<dbReference type="AlphaFoldDB" id="A0A9Q1IIY0"/>
<evidence type="ECO:0000313" key="2">
    <source>
        <dbReference type="EMBL" id="KAJ8342270.1"/>
    </source>
</evidence>
<proteinExistence type="predicted"/>
<keyword evidence="3" id="KW-1185">Reference proteome</keyword>
<dbReference type="OrthoDB" id="8947436at2759"/>
<organism evidence="2 3">
    <name type="scientific">Synaphobranchus kaupii</name>
    <name type="common">Kaup's arrowtooth eel</name>
    <dbReference type="NCBI Taxonomy" id="118154"/>
    <lineage>
        <taxon>Eukaryota</taxon>
        <taxon>Metazoa</taxon>
        <taxon>Chordata</taxon>
        <taxon>Craniata</taxon>
        <taxon>Vertebrata</taxon>
        <taxon>Euteleostomi</taxon>
        <taxon>Actinopterygii</taxon>
        <taxon>Neopterygii</taxon>
        <taxon>Teleostei</taxon>
        <taxon>Anguilliformes</taxon>
        <taxon>Synaphobranchidae</taxon>
        <taxon>Synaphobranchus</taxon>
    </lineage>
</organism>
<feature type="compositionally biased region" description="Polar residues" evidence="1">
    <location>
        <begin position="54"/>
        <end position="67"/>
    </location>
</feature>
<dbReference type="EMBL" id="JAINUF010000014">
    <property type="protein sequence ID" value="KAJ8342270.1"/>
    <property type="molecule type" value="Genomic_DNA"/>
</dbReference>
<accession>A0A9Q1IIY0</accession>
<gene>
    <name evidence="2" type="ORF">SKAU_G00321980</name>
</gene>
<evidence type="ECO:0000313" key="3">
    <source>
        <dbReference type="Proteomes" id="UP001152622"/>
    </source>
</evidence>
<sequence>AKLNETKSTALPNSIICYCGQKERQIAEVSLFLSSRRRFRQCALPEVHTPKPQPTFSQRGNCNQSPRGRTAATGPRRVRRLSGVINTQSIEKEPQVKAALPEPASGPLHDLQPGDWVVMKDFRRKKWHQTRWRLLGSRQPLQKGSREG</sequence>
<dbReference type="Proteomes" id="UP001152622">
    <property type="component" value="Chromosome 14"/>
</dbReference>
<feature type="non-terminal residue" evidence="2">
    <location>
        <position position="148"/>
    </location>
</feature>
<feature type="region of interest" description="Disordered" evidence="1">
    <location>
        <begin position="45"/>
        <end position="113"/>
    </location>
</feature>